<protein>
    <submittedName>
        <fullName evidence="2">Uncharacterized protein</fullName>
    </submittedName>
</protein>
<dbReference type="EMBL" id="JAYMGO010000017">
    <property type="protein sequence ID" value="KAL1258015.1"/>
    <property type="molecule type" value="Genomic_DNA"/>
</dbReference>
<feature type="compositionally biased region" description="Basic and acidic residues" evidence="1">
    <location>
        <begin position="54"/>
        <end position="72"/>
    </location>
</feature>
<sequence length="407" mass="46859">MSTRQSASEKRKKLAKERLTTFREKLYSNPELHEEYRRKERERYQKRKLAGQIKKTEELTKKQHEKKTRQWRDNSKLYYKRKKQLKAILETTPSSEDDESLQLIQANEIPESPNEGTPNEQPVLSQQHNAIATWAHLDPVLRSIREEHPNARNIHFISDGPTSQYRNKTNFYLASTLPFIRGFNHVTWNFTEASHGKGAPDGVGGALKNLADRIVSYGTSIPDADTLFEQLDLNSSVRLFKITEDDVKKSAKLVPPDLKTVPGMMQTHQMISTKPGLIYTREVSCFCNFICGCYSPKEFDFRENEASEEENAEPVLEVGKWVLVQYDGELFPGTITQIVDGQYEVDTMSCAGSNRFFIPSKRYEGEKVWYYFDDIKAVIPEPQPATSSAQHFCVLPEIWAKYTKKCV</sequence>
<dbReference type="PANTHER" id="PTHR46601:SF1">
    <property type="entry name" value="ADF-H DOMAIN-CONTAINING PROTEIN"/>
    <property type="match status" value="1"/>
</dbReference>
<feature type="region of interest" description="Disordered" evidence="1">
    <location>
        <begin position="36"/>
        <end position="72"/>
    </location>
</feature>
<comment type="caution">
    <text evidence="2">The sequence shown here is derived from an EMBL/GenBank/DDBJ whole genome shotgun (WGS) entry which is preliminary data.</text>
</comment>
<keyword evidence="3" id="KW-1185">Reference proteome</keyword>
<reference evidence="2 3" key="1">
    <citation type="submission" date="2023-09" db="EMBL/GenBank/DDBJ databases">
        <authorList>
            <person name="Wang M."/>
        </authorList>
    </citation>
    <scope>NUCLEOTIDE SEQUENCE [LARGE SCALE GENOMIC DNA]</scope>
    <source>
        <strain evidence="2">GT-2023</strain>
        <tissue evidence="2">Liver</tissue>
    </source>
</reference>
<proteinExistence type="predicted"/>
<evidence type="ECO:0000313" key="3">
    <source>
        <dbReference type="Proteomes" id="UP001558613"/>
    </source>
</evidence>
<evidence type="ECO:0000313" key="2">
    <source>
        <dbReference type="EMBL" id="KAL1258015.1"/>
    </source>
</evidence>
<gene>
    <name evidence="2" type="ORF">QQF64_011259</name>
</gene>
<dbReference type="Proteomes" id="UP001558613">
    <property type="component" value="Unassembled WGS sequence"/>
</dbReference>
<dbReference type="PANTHER" id="PTHR46601">
    <property type="entry name" value="ULP_PROTEASE DOMAIN-CONTAINING PROTEIN"/>
    <property type="match status" value="1"/>
</dbReference>
<accession>A0ABR3LZM6</accession>
<evidence type="ECO:0000256" key="1">
    <source>
        <dbReference type="SAM" id="MobiDB-lite"/>
    </source>
</evidence>
<organism evidence="2 3">
    <name type="scientific">Cirrhinus molitorella</name>
    <name type="common">mud carp</name>
    <dbReference type="NCBI Taxonomy" id="172907"/>
    <lineage>
        <taxon>Eukaryota</taxon>
        <taxon>Metazoa</taxon>
        <taxon>Chordata</taxon>
        <taxon>Craniata</taxon>
        <taxon>Vertebrata</taxon>
        <taxon>Euteleostomi</taxon>
        <taxon>Actinopterygii</taxon>
        <taxon>Neopterygii</taxon>
        <taxon>Teleostei</taxon>
        <taxon>Ostariophysi</taxon>
        <taxon>Cypriniformes</taxon>
        <taxon>Cyprinidae</taxon>
        <taxon>Labeoninae</taxon>
        <taxon>Labeonini</taxon>
        <taxon>Cirrhinus</taxon>
    </lineage>
</organism>
<name>A0ABR3LZM6_9TELE</name>